<sequence>MKFTSDSKYKNWTVISVRDIPDCASSGIYLRHNGTGLEVFHLLNDDEENLFAFSFRTPPEDSAGEAHILEHSVLCGSQKYPLKDPFVRLINQSIKTFLNAMTFPDKTVFPASSQVKADYFNLMSVYGDAVFFPRLDPEIFLQEAHRLEIDKNGNYSIQGVVYNEMKGNYSSFDSVAGDAAVKSLFPNTVYSLDSGGDPLIIPNITHAKLKNFHEKYYRTDNCLVFLYGNIPTEEQLDFIEKEFLHRIEKQTFDETEIHSSRAQEKFSLDAVLSRETVSPFSKPIFVEEKGPSSANNTHGATVMENWLLCPSCDLKSYMECIFLSEVICGHDGSPLTRTLLESGLGEDIAPNSGLYNEMHDLMFTAGLRGVESSNIREVERLIFKTLNELSSGEIPKSDIDSALMSVNFANREVRRAGGPYSLVLLRRALRAWNYGKEPADMLLVRETFAKLEEQILSSPGYVSELIKKYLIANMHRSLVSVIPDEQYAKERSIFEQTIIELRKKSKMPETVMQENEKLHAVQQKAETEKDIKCLPHLSPSDLPAKIDRIVTKQDYVESKNGDIPLFINKEETNGIVYADIAFPLDVISNEDYPLIPLFSIAVTNCGWKGKTWAETAGLTAMHCGGFEATTITSSVPPKCKKSVYTGRDMIIFRVKMLKEKTEDALKLVSDCLCSTDFSDAKRLQDLLNEYRNDLDESVIPSGHSFCAIRAERRVNRSKAVDEVWNGLSQLFEIHKINEVQKLTNRFNSMLEKIKKGGTVLHITADDESLKYALPKLKDFVKYAGLTAIGRAPESTGADSVPETFGSGADLSSEQERPIGSRTDGGTTDGGAISFGGNTAKSDIEIFTTRTEVGFSAQTFPASAWLTKESAAETVLAHWLSTTVLWEQLRTIGGAYGAYASSDPIEGTFSFTSYRDPDPLKTAESLLECLKKTAVEISGKDGAFGKETLKKAVVGCYSKEIQPQSPGGRGFTGFLRCLYGITEKDREHKIKLLFSVTERDVKNALDRLVAQSEKCTKVCITGDAKDSSGKIMLLPI</sequence>
<dbReference type="Gene3D" id="3.30.830.10">
    <property type="entry name" value="Metalloenzyme, LuxS/M16 peptidase-like"/>
    <property type="match status" value="4"/>
</dbReference>
<reference evidence="3" key="1">
    <citation type="submission" date="2020-05" db="EMBL/GenBank/DDBJ databases">
        <authorList>
            <person name="Zeng H."/>
            <person name="Chan Y.K."/>
            <person name="Watt R.M."/>
        </authorList>
    </citation>
    <scope>NUCLEOTIDE SEQUENCE</scope>
    <source>
        <strain evidence="3">ATCC 700773</strain>
    </source>
</reference>
<evidence type="ECO:0000313" key="4">
    <source>
        <dbReference type="Proteomes" id="UP000671995"/>
    </source>
</evidence>
<name>A0A975IC99_9SPIR</name>
<dbReference type="Proteomes" id="UP000671995">
    <property type="component" value="Chromosome"/>
</dbReference>
<dbReference type="Pfam" id="PF05193">
    <property type="entry name" value="Peptidase_M16_C"/>
    <property type="match status" value="1"/>
</dbReference>
<dbReference type="RefSeq" id="WP_210118358.1">
    <property type="nucleotide sequence ID" value="NZ_CP054257.1"/>
</dbReference>
<dbReference type="GO" id="GO:0046872">
    <property type="term" value="F:metal ion binding"/>
    <property type="evidence" value="ECO:0007669"/>
    <property type="project" value="InterPro"/>
</dbReference>
<dbReference type="Pfam" id="PF22516">
    <property type="entry name" value="PreP_C"/>
    <property type="match status" value="1"/>
</dbReference>
<proteinExistence type="predicted"/>
<feature type="domain" description="Peptidase M16C associated" evidence="2">
    <location>
        <begin position="481"/>
        <end position="736"/>
    </location>
</feature>
<evidence type="ECO:0000313" key="3">
    <source>
        <dbReference type="EMBL" id="QTQ11562.1"/>
    </source>
</evidence>
<evidence type="ECO:0000256" key="1">
    <source>
        <dbReference type="SAM" id="MobiDB-lite"/>
    </source>
</evidence>
<dbReference type="GO" id="GO:0016485">
    <property type="term" value="P:protein processing"/>
    <property type="evidence" value="ECO:0007669"/>
    <property type="project" value="TreeGrafter"/>
</dbReference>
<dbReference type="InterPro" id="IPR007863">
    <property type="entry name" value="Peptidase_M16_C"/>
</dbReference>
<dbReference type="InterPro" id="IPR011249">
    <property type="entry name" value="Metalloenz_LuxS/M16"/>
</dbReference>
<dbReference type="EMBL" id="CP054257">
    <property type="protein sequence ID" value="QTQ11562.1"/>
    <property type="molecule type" value="Genomic_DNA"/>
</dbReference>
<accession>A0A975IC99</accession>
<evidence type="ECO:0000259" key="2">
    <source>
        <dbReference type="SMART" id="SM01264"/>
    </source>
</evidence>
<dbReference type="Pfam" id="PF08367">
    <property type="entry name" value="M16C_assoc"/>
    <property type="match status" value="1"/>
</dbReference>
<protein>
    <submittedName>
        <fullName evidence="3">Insulinase family protein</fullName>
    </submittedName>
</protein>
<dbReference type="SMART" id="SM01264">
    <property type="entry name" value="M16C_associated"/>
    <property type="match status" value="1"/>
</dbReference>
<dbReference type="InterPro" id="IPR013578">
    <property type="entry name" value="Peptidase_M16C_assoc"/>
</dbReference>
<dbReference type="SUPFAM" id="SSF63411">
    <property type="entry name" value="LuxS/MPP-like metallohydrolase"/>
    <property type="match status" value="4"/>
</dbReference>
<reference evidence="3" key="2">
    <citation type="journal article" date="2021" name="Microbiol. Resour. Announc.">
        <title>Complete Genome Sequences of Three Human Oral Treponema parvum Isolates.</title>
        <authorList>
            <person name="Zeng H."/>
            <person name="Watt R.M."/>
        </authorList>
    </citation>
    <scope>NUCLEOTIDE SEQUENCE</scope>
    <source>
        <strain evidence="3">ATCC 700773</strain>
    </source>
</reference>
<dbReference type="PANTHER" id="PTHR43016">
    <property type="entry name" value="PRESEQUENCE PROTEASE"/>
    <property type="match status" value="1"/>
</dbReference>
<feature type="region of interest" description="Disordered" evidence="1">
    <location>
        <begin position="791"/>
        <end position="833"/>
    </location>
</feature>
<dbReference type="AlphaFoldDB" id="A0A975IC99"/>
<gene>
    <name evidence="3" type="ORF">HRI96_04695</name>
</gene>
<dbReference type="GO" id="GO:0004222">
    <property type="term" value="F:metalloendopeptidase activity"/>
    <property type="evidence" value="ECO:0007669"/>
    <property type="project" value="TreeGrafter"/>
</dbReference>
<organism evidence="3 4">
    <name type="scientific">Treponema parvum</name>
    <dbReference type="NCBI Taxonomy" id="138851"/>
    <lineage>
        <taxon>Bacteria</taxon>
        <taxon>Pseudomonadati</taxon>
        <taxon>Spirochaetota</taxon>
        <taxon>Spirochaetia</taxon>
        <taxon>Spirochaetales</taxon>
        <taxon>Treponemataceae</taxon>
        <taxon>Treponema</taxon>
    </lineage>
</organism>
<dbReference type="InterPro" id="IPR055130">
    <property type="entry name" value="PreP_C"/>
</dbReference>
<dbReference type="PANTHER" id="PTHR43016:SF13">
    <property type="entry name" value="PRESEQUENCE PROTEASE, MITOCHONDRIAL"/>
    <property type="match status" value="1"/>
</dbReference>